<reference evidence="2 3" key="1">
    <citation type="submission" date="2019-07" db="EMBL/GenBank/DDBJ databases">
        <title>Venturia inaequalis Genome Resource.</title>
        <authorList>
            <person name="Lichtner F.J."/>
        </authorList>
    </citation>
    <scope>NUCLEOTIDE SEQUENCE [LARGE SCALE GENOMIC DNA]</scope>
    <source>
        <strain evidence="2 3">DMI_063113</strain>
    </source>
</reference>
<accession>A0A8H3VJ44</accession>
<dbReference type="CDD" id="cd15482">
    <property type="entry name" value="Sialidase_non-viral"/>
    <property type="match status" value="1"/>
</dbReference>
<dbReference type="EMBL" id="WNWR01000107">
    <property type="protein sequence ID" value="KAE9991157.1"/>
    <property type="molecule type" value="Genomic_DNA"/>
</dbReference>
<keyword evidence="1" id="KW-0732">Signal</keyword>
<evidence type="ECO:0000313" key="3">
    <source>
        <dbReference type="Proteomes" id="UP000490939"/>
    </source>
</evidence>
<comment type="caution">
    <text evidence="2">The sequence shown here is derived from an EMBL/GenBank/DDBJ whole genome shotgun (WGS) entry which is preliminary data.</text>
</comment>
<name>A0A8H3VJ44_VENIN</name>
<dbReference type="AlphaFoldDB" id="A0A8H3VJ44"/>
<dbReference type="SUPFAM" id="SSF50939">
    <property type="entry name" value="Sialidases"/>
    <property type="match status" value="1"/>
</dbReference>
<dbReference type="Proteomes" id="UP000490939">
    <property type="component" value="Unassembled WGS sequence"/>
</dbReference>
<gene>
    <name evidence="2" type="ORF">EG327_000398</name>
</gene>
<evidence type="ECO:0000256" key="1">
    <source>
        <dbReference type="SAM" id="SignalP"/>
    </source>
</evidence>
<evidence type="ECO:0008006" key="4">
    <source>
        <dbReference type="Google" id="ProtNLM"/>
    </source>
</evidence>
<protein>
    <recommendedName>
        <fullName evidence="4">Glycoside hydrolase family 93 protein</fullName>
    </recommendedName>
</protein>
<evidence type="ECO:0000313" key="2">
    <source>
        <dbReference type="EMBL" id="KAE9991157.1"/>
    </source>
</evidence>
<keyword evidence="3" id="KW-1185">Reference proteome</keyword>
<feature type="signal peptide" evidence="1">
    <location>
        <begin position="1"/>
        <end position="21"/>
    </location>
</feature>
<dbReference type="InterPro" id="IPR036278">
    <property type="entry name" value="Sialidase_sf"/>
</dbReference>
<proteinExistence type="predicted"/>
<dbReference type="PANTHER" id="PTHR38792:SF3">
    <property type="entry name" value="BNR_ASP-BOX REPEAT DOMAIN PROTEIN (AFU_ORTHOLOGUE AFUA_7G06430)-RELATED"/>
    <property type="match status" value="1"/>
</dbReference>
<dbReference type="Gene3D" id="2.120.10.10">
    <property type="match status" value="1"/>
</dbReference>
<sequence length="374" mass="41198">MFFSARFLLLTLASLRSLSWAAVSDDASKVLPLTTIYTPPSSYKIPRTLYARTLLTSDKTLLATWEDYGPEPPYFPIYQSRDAGRTWSEIGRVKDQKWGWGLRYQPFLYELPVEYGGYPAGTILAAGSAIPEDLSATQLELYASTDKGRTWNFVSHVARGGRAIPNNDETPVWEPFLMMYAGKLVYYYSDQRRNDTHGQLLDHQVSSDLRTWDAPVDDVVDPLQNGRPGMPTIAKLPNGKYIMTYEWVNPPSGSGQPVHFRLSSNPLKFNSAPDYALVSKDGTVPNGSPYVVWTPAGGANGTIVVSCGQRSEVFINRGLAAPGTPWIKVSTPSPSQYTRSLLVMEDPKYILIVGGGNLNGANNTVTAVSIDVSK</sequence>
<dbReference type="OrthoDB" id="2130735at2759"/>
<dbReference type="PANTHER" id="PTHR38792">
    <property type="entry name" value="BNR/ASP-BOX REPEAT DOMAIN PROTEIN (AFU_ORTHOLOGUE AFUA_7G06430)-RELATED"/>
    <property type="match status" value="1"/>
</dbReference>
<organism evidence="2 3">
    <name type="scientific">Venturia inaequalis</name>
    <name type="common">Apple scab fungus</name>
    <dbReference type="NCBI Taxonomy" id="5025"/>
    <lineage>
        <taxon>Eukaryota</taxon>
        <taxon>Fungi</taxon>
        <taxon>Dikarya</taxon>
        <taxon>Ascomycota</taxon>
        <taxon>Pezizomycotina</taxon>
        <taxon>Dothideomycetes</taxon>
        <taxon>Pleosporomycetidae</taxon>
        <taxon>Venturiales</taxon>
        <taxon>Venturiaceae</taxon>
        <taxon>Venturia</taxon>
    </lineage>
</organism>
<feature type="chain" id="PRO_5034730011" description="Glycoside hydrolase family 93 protein" evidence="1">
    <location>
        <begin position="22"/>
        <end position="374"/>
    </location>
</feature>